<dbReference type="GeneID" id="70290021"/>
<accession>A0A9P7ZF82</accession>
<dbReference type="EMBL" id="MU251271">
    <property type="protein sequence ID" value="KAG9251044.1"/>
    <property type="molecule type" value="Genomic_DNA"/>
</dbReference>
<dbReference type="AlphaFoldDB" id="A0A9P7ZF82"/>
<evidence type="ECO:0000256" key="1">
    <source>
        <dbReference type="SAM" id="Coils"/>
    </source>
</evidence>
<keyword evidence="5" id="KW-1185">Reference proteome</keyword>
<evidence type="ECO:0000256" key="3">
    <source>
        <dbReference type="SAM" id="SignalP"/>
    </source>
</evidence>
<comment type="caution">
    <text evidence="4">The sequence shown here is derived from an EMBL/GenBank/DDBJ whole genome shotgun (WGS) entry which is preliminary data.</text>
</comment>
<proteinExistence type="predicted"/>
<gene>
    <name evidence="4" type="ORF">F5Z01DRAFT_330160</name>
</gene>
<dbReference type="RefSeq" id="XP_046114968.1">
    <property type="nucleotide sequence ID" value="XM_046259118.1"/>
</dbReference>
<protein>
    <recommendedName>
        <fullName evidence="6">Secreted protein</fullName>
    </recommendedName>
</protein>
<reference evidence="4" key="1">
    <citation type="journal article" date="2021" name="IMA Fungus">
        <title>Genomic characterization of three marine fungi, including Emericellopsis atlantica sp. nov. with signatures of a generalist lifestyle and marine biomass degradation.</title>
        <authorList>
            <person name="Hagestad O.C."/>
            <person name="Hou L."/>
            <person name="Andersen J.H."/>
            <person name="Hansen E.H."/>
            <person name="Altermark B."/>
            <person name="Li C."/>
            <person name="Kuhnert E."/>
            <person name="Cox R.J."/>
            <person name="Crous P.W."/>
            <person name="Spatafora J.W."/>
            <person name="Lail K."/>
            <person name="Amirebrahimi M."/>
            <person name="Lipzen A."/>
            <person name="Pangilinan J."/>
            <person name="Andreopoulos W."/>
            <person name="Hayes R.D."/>
            <person name="Ng V."/>
            <person name="Grigoriev I.V."/>
            <person name="Jackson S.A."/>
            <person name="Sutton T.D.S."/>
            <person name="Dobson A.D.W."/>
            <person name="Rama T."/>
        </authorList>
    </citation>
    <scope>NUCLEOTIDE SEQUENCE</scope>
    <source>
        <strain evidence="4">TS7</strain>
    </source>
</reference>
<evidence type="ECO:0008006" key="6">
    <source>
        <dbReference type="Google" id="ProtNLM"/>
    </source>
</evidence>
<keyword evidence="3" id="KW-0732">Signal</keyword>
<feature type="signal peptide" evidence="3">
    <location>
        <begin position="1"/>
        <end position="18"/>
    </location>
</feature>
<dbReference type="Proteomes" id="UP000887229">
    <property type="component" value="Unassembled WGS sequence"/>
</dbReference>
<evidence type="ECO:0000256" key="2">
    <source>
        <dbReference type="SAM" id="MobiDB-lite"/>
    </source>
</evidence>
<organism evidence="4 5">
    <name type="scientific">Emericellopsis atlantica</name>
    <dbReference type="NCBI Taxonomy" id="2614577"/>
    <lineage>
        <taxon>Eukaryota</taxon>
        <taxon>Fungi</taxon>
        <taxon>Dikarya</taxon>
        <taxon>Ascomycota</taxon>
        <taxon>Pezizomycotina</taxon>
        <taxon>Sordariomycetes</taxon>
        <taxon>Hypocreomycetidae</taxon>
        <taxon>Hypocreales</taxon>
        <taxon>Bionectriaceae</taxon>
        <taxon>Emericellopsis</taxon>
    </lineage>
</organism>
<keyword evidence="1" id="KW-0175">Coiled coil</keyword>
<sequence>MFLCLCLWASLFFASCSLTPRLTSWQATFHQNCQHAIKGPFFYTFQHSICNVFCRPSKRCSQSQQCRSRRAKRTRRTRRPRTVHQHQRHRWFKAPVSRHCPTRGVHAPSASAATDSSQSSATTLARLALRMEVLEQRIRQDAQSNMEELERLNRELRELAQSYLALQVYLEFIMALFA</sequence>
<evidence type="ECO:0000313" key="5">
    <source>
        <dbReference type="Proteomes" id="UP000887229"/>
    </source>
</evidence>
<feature type="chain" id="PRO_5040380288" description="Secreted protein" evidence="3">
    <location>
        <begin position="19"/>
        <end position="178"/>
    </location>
</feature>
<name>A0A9P7ZF82_9HYPO</name>
<feature type="coiled-coil region" evidence="1">
    <location>
        <begin position="135"/>
        <end position="169"/>
    </location>
</feature>
<feature type="region of interest" description="Disordered" evidence="2">
    <location>
        <begin position="65"/>
        <end position="84"/>
    </location>
</feature>
<feature type="compositionally biased region" description="Basic residues" evidence="2">
    <location>
        <begin position="67"/>
        <end position="84"/>
    </location>
</feature>
<evidence type="ECO:0000313" key="4">
    <source>
        <dbReference type="EMBL" id="KAG9251044.1"/>
    </source>
</evidence>